<evidence type="ECO:0000313" key="5">
    <source>
        <dbReference type="Proteomes" id="UP001204621"/>
    </source>
</evidence>
<sequence>MAIHLQKGGNVSLSQEAPGVQRVIIGLGWAPEPPNGTVCDLDSSAFLLRADGKVKSDDDFVFYNNLRSEDGSVEHAGDKLTSPNTTDEEQLEVDLAHVPPDIQRIAVAVTIRDAEARHQDFGMVSHAFIRCVDADSDREIARFDLSEDYSSETSLVFGELVRANGDWRFRAVGQGYRGGLSPLARSYGVDA</sequence>
<evidence type="ECO:0000256" key="1">
    <source>
        <dbReference type="ARBA" id="ARBA00008775"/>
    </source>
</evidence>
<dbReference type="RefSeq" id="WP_258813903.1">
    <property type="nucleotide sequence ID" value="NZ_JANUGU010000009.1"/>
</dbReference>
<comment type="similarity">
    <text evidence="1">Belongs to the CAPAB/TerDEXZ family.</text>
</comment>
<dbReference type="EMBL" id="JANUGU010000009">
    <property type="protein sequence ID" value="MCS0660710.1"/>
    <property type="molecule type" value="Genomic_DNA"/>
</dbReference>
<dbReference type="CDD" id="cd06974">
    <property type="entry name" value="TerD_like"/>
    <property type="match status" value="1"/>
</dbReference>
<dbReference type="PANTHER" id="PTHR32097">
    <property type="entry name" value="CAMP-BINDING PROTEIN 1-RELATED"/>
    <property type="match status" value="1"/>
</dbReference>
<evidence type="ECO:0000256" key="2">
    <source>
        <dbReference type="ARBA" id="ARBA00022686"/>
    </source>
</evidence>
<protein>
    <submittedName>
        <fullName evidence="4">TerD family protein</fullName>
    </submittedName>
</protein>
<reference evidence="4 5" key="1">
    <citation type="submission" date="2022-08" db="EMBL/GenBank/DDBJ databases">
        <title>Reclassification of Massilia species as members of the genera Telluria, Duganella, Pseudoduganella, Mokoshia gen. nov. and Zemynaea gen. nov. using orthogonal and non-orthogonal genome-based approaches.</title>
        <authorList>
            <person name="Bowman J.P."/>
        </authorList>
    </citation>
    <scope>NUCLEOTIDE SEQUENCE [LARGE SCALE GENOMIC DNA]</scope>
    <source>
        <strain evidence="4 5">JCM 31606</strain>
    </source>
</reference>
<dbReference type="Gene3D" id="2.60.60.30">
    <property type="entry name" value="sav2460 like domains"/>
    <property type="match status" value="1"/>
</dbReference>
<gene>
    <name evidence="4" type="ORF">NX778_21795</name>
</gene>
<dbReference type="InterPro" id="IPR003325">
    <property type="entry name" value="TerD"/>
</dbReference>
<accession>A0ABT2D5Q5</accession>
<name>A0ABT2D5Q5_9BURK</name>
<keyword evidence="5" id="KW-1185">Reference proteome</keyword>
<dbReference type="InterPro" id="IPR051324">
    <property type="entry name" value="Stress/Tellurium_Resist"/>
</dbReference>
<proteinExistence type="inferred from homology"/>
<evidence type="ECO:0000313" key="4">
    <source>
        <dbReference type="EMBL" id="MCS0660710.1"/>
    </source>
</evidence>
<dbReference type="Proteomes" id="UP001204621">
    <property type="component" value="Unassembled WGS sequence"/>
</dbReference>
<organism evidence="4 5">
    <name type="scientific">Massilia terrae</name>
    <dbReference type="NCBI Taxonomy" id="1811224"/>
    <lineage>
        <taxon>Bacteria</taxon>
        <taxon>Pseudomonadati</taxon>
        <taxon>Pseudomonadota</taxon>
        <taxon>Betaproteobacteria</taxon>
        <taxon>Burkholderiales</taxon>
        <taxon>Oxalobacteraceae</taxon>
        <taxon>Telluria group</taxon>
        <taxon>Massilia</taxon>
    </lineage>
</organism>
<comment type="caution">
    <text evidence="4">The sequence shown here is derived from an EMBL/GenBank/DDBJ whole genome shotgun (WGS) entry which is preliminary data.</text>
</comment>
<evidence type="ECO:0000259" key="3">
    <source>
        <dbReference type="Pfam" id="PF02342"/>
    </source>
</evidence>
<dbReference type="PANTHER" id="PTHR32097:SF4">
    <property type="entry name" value="GENERAL STRESS PROTEIN 16U"/>
    <property type="match status" value="1"/>
</dbReference>
<keyword evidence="2" id="KW-0778">Tellurium resistance</keyword>
<feature type="domain" description="TerD" evidence="3">
    <location>
        <begin position="1"/>
        <end position="187"/>
    </location>
</feature>
<dbReference type="Pfam" id="PF02342">
    <property type="entry name" value="TerD"/>
    <property type="match status" value="1"/>
</dbReference>